<dbReference type="STRING" id="1860102.ACCAA_720005"/>
<accession>A0A1A8XXS3</accession>
<feature type="domain" description="Peptidase M16 N-terminal" evidence="4">
    <location>
        <begin position="55"/>
        <end position="200"/>
    </location>
</feature>
<dbReference type="InterPro" id="IPR011249">
    <property type="entry name" value="Metalloenz_LuxS/M16"/>
</dbReference>
<dbReference type="AlphaFoldDB" id="A0A1A8XXS3"/>
<evidence type="ECO:0000256" key="1">
    <source>
        <dbReference type="ARBA" id="ARBA00001947"/>
    </source>
</evidence>
<dbReference type="Pfam" id="PF05193">
    <property type="entry name" value="Peptidase_M16_C"/>
    <property type="match status" value="1"/>
</dbReference>
<dbReference type="Gene3D" id="3.30.830.10">
    <property type="entry name" value="Metalloenzyme, LuxS/M16 peptidase-like"/>
    <property type="match status" value="2"/>
</dbReference>
<evidence type="ECO:0000259" key="4">
    <source>
        <dbReference type="Pfam" id="PF00675"/>
    </source>
</evidence>
<protein>
    <submittedName>
        <fullName evidence="6">Peptidase M16 domain protein</fullName>
    </submittedName>
</protein>
<gene>
    <name evidence="6" type="ORF">ACCAA_720005</name>
</gene>
<evidence type="ECO:0000313" key="7">
    <source>
        <dbReference type="Proteomes" id="UP000199169"/>
    </source>
</evidence>
<dbReference type="SUPFAM" id="SSF63411">
    <property type="entry name" value="LuxS/MPP-like metallohydrolase"/>
    <property type="match status" value="2"/>
</dbReference>
<dbReference type="GO" id="GO:0046872">
    <property type="term" value="F:metal ion binding"/>
    <property type="evidence" value="ECO:0007669"/>
    <property type="project" value="InterPro"/>
</dbReference>
<dbReference type="GO" id="GO:0006508">
    <property type="term" value="P:proteolysis"/>
    <property type="evidence" value="ECO:0007669"/>
    <property type="project" value="InterPro"/>
</dbReference>
<evidence type="ECO:0000256" key="2">
    <source>
        <dbReference type="ARBA" id="ARBA00007261"/>
    </source>
</evidence>
<dbReference type="InterPro" id="IPR050361">
    <property type="entry name" value="MPP/UQCRC_Complex"/>
</dbReference>
<dbReference type="PANTHER" id="PTHR11851:SF49">
    <property type="entry name" value="MITOCHONDRIAL-PROCESSING PEPTIDASE SUBUNIT ALPHA"/>
    <property type="match status" value="1"/>
</dbReference>
<keyword evidence="7" id="KW-1185">Reference proteome</keyword>
<name>A0A1A8XXS3_9PROT</name>
<reference evidence="6 7" key="1">
    <citation type="submission" date="2016-06" db="EMBL/GenBank/DDBJ databases">
        <authorList>
            <person name="Kjaerup R.B."/>
            <person name="Dalgaard T.S."/>
            <person name="Juul-Madsen H.R."/>
        </authorList>
    </citation>
    <scope>NUCLEOTIDE SEQUENCE [LARGE SCALE GENOMIC DNA]</scope>
    <source>
        <strain evidence="6">3</strain>
    </source>
</reference>
<comment type="cofactor">
    <cofactor evidence="1">
        <name>Zn(2+)</name>
        <dbReference type="ChEBI" id="CHEBI:29105"/>
    </cofactor>
</comment>
<organism evidence="6 7">
    <name type="scientific">Candidatus Accumulibacter aalborgensis</name>
    <dbReference type="NCBI Taxonomy" id="1860102"/>
    <lineage>
        <taxon>Bacteria</taxon>
        <taxon>Pseudomonadati</taxon>
        <taxon>Pseudomonadota</taxon>
        <taxon>Betaproteobacteria</taxon>
        <taxon>Candidatus Accumulibacter</taxon>
    </lineage>
</organism>
<sequence>MPAHLPDNLKFYQKLCQKLFMPMRHARLIPLLLALLAPVALPAETYERQLTNGLRIIVKEDRRAPTAAHMVWYRAGSMDEKNGTTGVAHVLEHMMFKGTPAAGAGEFSRRVAAAGGRDNAFTGRDYTAYFQQVPKEKLPEMMQLEADRMRHLTLDAQEFAQEIRVVMEERRLRTEDQPQGLLFEQLTAVAFQAHPYRVPVIGWMNDLENMTAEDARAWYDQWYAPNNAYVVVVGDVEHESVFQLAEQHYGSLAARPLPVRKPQDEPAQVGIRRLTVKAPADLPVVTMAYKVPVIRDVDRDVDPYALEMLSAVLSGHEAARFSKNLVRQQRLAVEATASYRSTARGPGVFYLHGSPSEGRTRAELEAGLRAEVADVQQNGVAADELARAKAQLIAGQIYKLDSMFAQAMEIGQLESVGIPYTQHPRIIEKLQAVTAEQIQAVARKYFRDEQLTVAELDPQPLPAAPRARSPFAPRH</sequence>
<dbReference type="EMBL" id="FLQX01000152">
    <property type="protein sequence ID" value="SBT09516.1"/>
    <property type="molecule type" value="Genomic_DNA"/>
</dbReference>
<dbReference type="InterPro" id="IPR007863">
    <property type="entry name" value="Peptidase_M16_C"/>
</dbReference>
<dbReference type="GO" id="GO:0004222">
    <property type="term" value="F:metalloendopeptidase activity"/>
    <property type="evidence" value="ECO:0007669"/>
    <property type="project" value="InterPro"/>
</dbReference>
<dbReference type="InterPro" id="IPR011765">
    <property type="entry name" value="Pept_M16_N"/>
</dbReference>
<dbReference type="Proteomes" id="UP000199169">
    <property type="component" value="Unassembled WGS sequence"/>
</dbReference>
<dbReference type="InterPro" id="IPR001431">
    <property type="entry name" value="Pept_M16_Zn_BS"/>
</dbReference>
<dbReference type="Pfam" id="PF00675">
    <property type="entry name" value="Peptidase_M16"/>
    <property type="match status" value="1"/>
</dbReference>
<dbReference type="PROSITE" id="PS00143">
    <property type="entry name" value="INSULINASE"/>
    <property type="match status" value="1"/>
</dbReference>
<evidence type="ECO:0000259" key="5">
    <source>
        <dbReference type="Pfam" id="PF05193"/>
    </source>
</evidence>
<feature type="domain" description="Peptidase M16 C-terminal" evidence="5">
    <location>
        <begin position="209"/>
        <end position="392"/>
    </location>
</feature>
<comment type="similarity">
    <text evidence="2 3">Belongs to the peptidase M16 family.</text>
</comment>
<evidence type="ECO:0000313" key="6">
    <source>
        <dbReference type="EMBL" id="SBT09516.1"/>
    </source>
</evidence>
<dbReference type="PANTHER" id="PTHR11851">
    <property type="entry name" value="METALLOPROTEASE"/>
    <property type="match status" value="1"/>
</dbReference>
<evidence type="ECO:0000256" key="3">
    <source>
        <dbReference type="RuleBase" id="RU004447"/>
    </source>
</evidence>
<proteinExistence type="inferred from homology"/>